<dbReference type="AlphaFoldDB" id="A0A6B0XZC4"/>
<proteinExistence type="predicted"/>
<keyword evidence="3" id="KW-0032">Aminotransferase</keyword>
<dbReference type="InterPro" id="IPR015421">
    <property type="entry name" value="PyrdxlP-dep_Trfase_major"/>
</dbReference>
<dbReference type="SUPFAM" id="SSF53383">
    <property type="entry name" value="PLP-dependent transferases"/>
    <property type="match status" value="1"/>
</dbReference>
<protein>
    <submittedName>
        <fullName evidence="3">Aminotransferase class V-fold PLP-dependent enzyme</fullName>
    </submittedName>
</protein>
<evidence type="ECO:0000256" key="1">
    <source>
        <dbReference type="ARBA" id="ARBA00022898"/>
    </source>
</evidence>
<accession>A0A6B0XZC4</accession>
<dbReference type="PANTHER" id="PTHR43586:SF8">
    <property type="entry name" value="CYSTEINE DESULFURASE 1, CHLOROPLASTIC"/>
    <property type="match status" value="1"/>
</dbReference>
<dbReference type="Gene3D" id="3.40.640.10">
    <property type="entry name" value="Type I PLP-dependent aspartate aminotransferase-like (Major domain)"/>
    <property type="match status" value="1"/>
</dbReference>
<evidence type="ECO:0000313" key="3">
    <source>
        <dbReference type="EMBL" id="MXY32969.1"/>
    </source>
</evidence>
<dbReference type="Pfam" id="PF00266">
    <property type="entry name" value="Aminotran_5"/>
    <property type="match status" value="1"/>
</dbReference>
<dbReference type="Gene3D" id="3.90.1150.10">
    <property type="entry name" value="Aspartate Aminotransferase, domain 1"/>
    <property type="match status" value="1"/>
</dbReference>
<dbReference type="EMBL" id="VXRY01000098">
    <property type="protein sequence ID" value="MXY32969.1"/>
    <property type="molecule type" value="Genomic_DNA"/>
</dbReference>
<dbReference type="InterPro" id="IPR015424">
    <property type="entry name" value="PyrdxlP-dep_Trfase"/>
</dbReference>
<reference evidence="3" key="1">
    <citation type="submission" date="2019-09" db="EMBL/GenBank/DDBJ databases">
        <title>Characterisation of the sponge microbiome using genome-centric metagenomics.</title>
        <authorList>
            <person name="Engelberts J.P."/>
            <person name="Robbins S.J."/>
            <person name="De Goeij J.M."/>
            <person name="Aranda M."/>
            <person name="Bell S.C."/>
            <person name="Webster N.S."/>
        </authorList>
    </citation>
    <scope>NUCLEOTIDE SEQUENCE</scope>
    <source>
        <strain evidence="3">SB0664_bin_43</strain>
    </source>
</reference>
<comment type="caution">
    <text evidence="3">The sequence shown here is derived from an EMBL/GenBank/DDBJ whole genome shotgun (WGS) entry which is preliminary data.</text>
</comment>
<dbReference type="InterPro" id="IPR000192">
    <property type="entry name" value="Aminotrans_V_dom"/>
</dbReference>
<evidence type="ECO:0000259" key="2">
    <source>
        <dbReference type="Pfam" id="PF00266"/>
    </source>
</evidence>
<organism evidence="3">
    <name type="scientific">Boseongicola sp. SB0664_bin_43</name>
    <dbReference type="NCBI Taxonomy" id="2604844"/>
    <lineage>
        <taxon>Bacteria</taxon>
        <taxon>Pseudomonadati</taxon>
        <taxon>Pseudomonadota</taxon>
        <taxon>Alphaproteobacteria</taxon>
        <taxon>Rhodobacterales</taxon>
        <taxon>Paracoccaceae</taxon>
        <taxon>Boseongicola</taxon>
    </lineage>
</organism>
<gene>
    <name evidence="3" type="ORF">F4Y60_02530</name>
</gene>
<dbReference type="InterPro" id="IPR015422">
    <property type="entry name" value="PyrdxlP-dep_Trfase_small"/>
</dbReference>
<dbReference type="GO" id="GO:0008483">
    <property type="term" value="F:transaminase activity"/>
    <property type="evidence" value="ECO:0007669"/>
    <property type="project" value="UniProtKB-KW"/>
</dbReference>
<dbReference type="PANTHER" id="PTHR43586">
    <property type="entry name" value="CYSTEINE DESULFURASE"/>
    <property type="match status" value="1"/>
</dbReference>
<keyword evidence="3" id="KW-0808">Transferase</keyword>
<name>A0A6B0XZC4_9RHOB</name>
<sequence>MDIAKIRDQMPGLQFGVYLNTGGIGQSPVCVSRTMAEGYQQMLSGRMGPADLYTQMEQAALEMPARIAAFFGADAGEIALTMSTGEGYGMVLGGLSWKPGDEVIITNEEHPVPLQAAEGLADRVGAVIKVVEIDQDKEVFLNRLEDAITPRTRLFCFSHVTTDTGTRLPAREICALARSRGILTLWDGCQAVGQFPVDLHDMGCDFYATNCYKWMLAPMGTGFLYVRKNAQQILKPLRRPHAPDGTARQYETGTPSSMLYQGLRASLDFMDGIGGPQAIAEEAGRKAESLRTRFDAIPGVRVISSRRADTQSGIVAFAIEGMAGNKVSEALRNRWQITQRGTYINEPTGVRISVAFYTSDAELDTLVEAVTTLAGEVD</sequence>
<keyword evidence="1" id="KW-0663">Pyridoxal phosphate</keyword>
<feature type="domain" description="Aminotransferase class V" evidence="2">
    <location>
        <begin position="17"/>
        <end position="366"/>
    </location>
</feature>